<dbReference type="PANTHER" id="PTHR47786:SF2">
    <property type="entry name" value="GLYCOSYL HYDROLASE FAMILY 13 CATALYTIC DOMAIN-CONTAINING PROTEIN"/>
    <property type="match status" value="1"/>
</dbReference>
<dbReference type="GO" id="GO:0005975">
    <property type="term" value="P:carbohydrate metabolic process"/>
    <property type="evidence" value="ECO:0007669"/>
    <property type="project" value="InterPro"/>
</dbReference>
<gene>
    <name evidence="3" type="ORF">C900_04351</name>
</gene>
<dbReference type="AlphaFoldDB" id="L8K0P6"/>
<accession>L8K0P6</accession>
<dbReference type="OrthoDB" id="9805159at2"/>
<comment type="caution">
    <text evidence="3">The sequence shown here is derived from an EMBL/GenBank/DDBJ whole genome shotgun (WGS) entry which is preliminary data.</text>
</comment>
<dbReference type="InterPro" id="IPR017853">
    <property type="entry name" value="GH"/>
</dbReference>
<dbReference type="PANTHER" id="PTHR47786">
    <property type="entry name" value="ALPHA-1,4-GLUCAN:MALTOSE-1-PHOSPHATE MALTOSYLTRANSFERASE"/>
    <property type="match status" value="1"/>
</dbReference>
<sequence>MKHLQLTLVITAFFMSFLACKQPEASEAGPMAATEFPELAKNMTIYEVNIRQYTPEGTFKAFSKHLPRLKELGTEILWIMPVQPIGEKNRKGSLGSYYSIKDYRAINPEFGTMDDFKEMVNKAHELGMYVILDWVPNHTAWDHPWITERSDYYAKDSIGNIIYEADWTDIALLDHTNPKTRIAMIDEMKYWIETTDIDGFRCDHAGHEIPLYFWEEATDALDPLKDLFWLAEWDEPRMHLEFHTTYNWSVLHATEAVAKGEESAASLFELMEKDLARYGHSPYRMLMTTNHDENAWAGTVFERYGDGHKAFAVFIFTSYGMPMIYSGQEVGLDKRLAFFEKDSIDWNDKMDLTPFYQKLVKLRKDNQALWSGEYGAIPERIDAGNEYVMAYSRKKGNNEVVVVLNLSSKEQQVQLQVSGTGKDYMSGEDVDLANVRQLKPYQYIVIAK</sequence>
<evidence type="ECO:0000313" key="3">
    <source>
        <dbReference type="EMBL" id="ELR73499.1"/>
    </source>
</evidence>
<dbReference type="Gene3D" id="3.20.20.80">
    <property type="entry name" value="Glycosidases"/>
    <property type="match status" value="1"/>
</dbReference>
<protein>
    <submittedName>
        <fullName evidence="3">1,4-alpha-glucan branching enzyme</fullName>
    </submittedName>
</protein>
<feature type="domain" description="Glycosyl hydrolase family 13 catalytic" evidence="2">
    <location>
        <begin position="34"/>
        <end position="363"/>
    </location>
</feature>
<dbReference type="EMBL" id="AMZN01000006">
    <property type="protein sequence ID" value="ELR73499.1"/>
    <property type="molecule type" value="Genomic_DNA"/>
</dbReference>
<dbReference type="Proteomes" id="UP000011135">
    <property type="component" value="Unassembled WGS sequence"/>
</dbReference>
<dbReference type="eggNOG" id="COG0366">
    <property type="taxonomic scope" value="Bacteria"/>
</dbReference>
<feature type="chain" id="PRO_5003993619" evidence="1">
    <location>
        <begin position="22"/>
        <end position="448"/>
    </location>
</feature>
<dbReference type="InterPro" id="IPR006047">
    <property type="entry name" value="GH13_cat_dom"/>
</dbReference>
<feature type="signal peptide" evidence="1">
    <location>
        <begin position="1"/>
        <end position="21"/>
    </location>
</feature>
<keyword evidence="4" id="KW-1185">Reference proteome</keyword>
<dbReference type="Pfam" id="PF16657">
    <property type="entry name" value="Malt_amylase_C"/>
    <property type="match status" value="1"/>
</dbReference>
<dbReference type="RefSeq" id="WP_009578087.1">
    <property type="nucleotide sequence ID" value="NZ_AMZN01000006.1"/>
</dbReference>
<dbReference type="SUPFAM" id="SSF51445">
    <property type="entry name" value="(Trans)glycosidases"/>
    <property type="match status" value="1"/>
</dbReference>
<proteinExistence type="predicted"/>
<organism evidence="3 4">
    <name type="scientific">Fulvivirga imtechensis AK7</name>
    <dbReference type="NCBI Taxonomy" id="1237149"/>
    <lineage>
        <taxon>Bacteria</taxon>
        <taxon>Pseudomonadati</taxon>
        <taxon>Bacteroidota</taxon>
        <taxon>Cytophagia</taxon>
        <taxon>Cytophagales</taxon>
        <taxon>Fulvivirgaceae</taxon>
        <taxon>Fulvivirga</taxon>
    </lineage>
</organism>
<dbReference type="SUPFAM" id="SSF51011">
    <property type="entry name" value="Glycosyl hydrolase domain"/>
    <property type="match status" value="1"/>
</dbReference>
<dbReference type="SMART" id="SM00642">
    <property type="entry name" value="Aamy"/>
    <property type="match status" value="1"/>
</dbReference>
<dbReference type="InterPro" id="IPR013780">
    <property type="entry name" value="Glyco_hydro_b"/>
</dbReference>
<evidence type="ECO:0000313" key="4">
    <source>
        <dbReference type="Proteomes" id="UP000011135"/>
    </source>
</evidence>
<dbReference type="InterPro" id="IPR032091">
    <property type="entry name" value="Malt_amylase-like_C"/>
</dbReference>
<evidence type="ECO:0000259" key="2">
    <source>
        <dbReference type="SMART" id="SM00642"/>
    </source>
</evidence>
<dbReference type="CDD" id="cd11313">
    <property type="entry name" value="AmyAc_arch_bac_AmyA"/>
    <property type="match status" value="1"/>
</dbReference>
<dbReference type="PATRIC" id="fig|1237149.3.peg.637"/>
<name>L8K0P6_9BACT</name>
<dbReference type="Pfam" id="PF00128">
    <property type="entry name" value="Alpha-amylase"/>
    <property type="match status" value="1"/>
</dbReference>
<dbReference type="STRING" id="1237149.C900_04351"/>
<keyword evidence="1" id="KW-0732">Signal</keyword>
<evidence type="ECO:0000256" key="1">
    <source>
        <dbReference type="SAM" id="SignalP"/>
    </source>
</evidence>
<dbReference type="PROSITE" id="PS51257">
    <property type="entry name" value="PROKAR_LIPOPROTEIN"/>
    <property type="match status" value="1"/>
</dbReference>
<reference evidence="3 4" key="1">
    <citation type="submission" date="2012-12" db="EMBL/GenBank/DDBJ databases">
        <title>Genome assembly of Fulvivirga imtechensis AK7.</title>
        <authorList>
            <person name="Nupur N."/>
            <person name="Khatri I."/>
            <person name="Kumar R."/>
            <person name="Subramanian S."/>
            <person name="Pinnaka A."/>
        </authorList>
    </citation>
    <scope>NUCLEOTIDE SEQUENCE [LARGE SCALE GENOMIC DNA]</scope>
    <source>
        <strain evidence="3 4">AK7</strain>
    </source>
</reference>
<dbReference type="Gene3D" id="2.60.40.1180">
    <property type="entry name" value="Golgi alpha-mannosidase II"/>
    <property type="match status" value="1"/>
</dbReference>